<gene>
    <name evidence="6" type="ORF">AVEN_235730_1</name>
</gene>
<dbReference type="SUPFAM" id="SSF49764">
    <property type="entry name" value="HSP20-like chaperones"/>
    <property type="match status" value="1"/>
</dbReference>
<dbReference type="PROSITE" id="PS01031">
    <property type="entry name" value="SHSP"/>
    <property type="match status" value="1"/>
</dbReference>
<name>A0A4Y2HMJ5_ARAVE</name>
<dbReference type="InterPro" id="IPR008978">
    <property type="entry name" value="HSP20-like_chaperone"/>
</dbReference>
<sequence>MSLASLLDDYLPLLPTLEHRRRRNRPQMLNLLELLENEMDQRVGHVVRRIPAALLDWDEDYELANSRKRKRKSNAVSVYEPKTKCQVTTKDNTFQVQMDTSNYHPDEITVKVVNDKLSVSAKHETKGGDVYEYHEMTRSFNLPEGVDPDTVISRLNANGQLTIEAPIKPTKDTASRVVPVEMTQNTKSDEKVESKDKQTQKNDNK</sequence>
<evidence type="ECO:0000256" key="3">
    <source>
        <dbReference type="RuleBase" id="RU003616"/>
    </source>
</evidence>
<dbReference type="GO" id="GO:0005634">
    <property type="term" value="C:nucleus"/>
    <property type="evidence" value="ECO:0007669"/>
    <property type="project" value="TreeGrafter"/>
</dbReference>
<protein>
    <recommendedName>
        <fullName evidence="5">SHSP domain-containing protein</fullName>
    </recommendedName>
</protein>
<evidence type="ECO:0000256" key="2">
    <source>
        <dbReference type="PROSITE-ProRule" id="PRU00285"/>
    </source>
</evidence>
<evidence type="ECO:0000313" key="6">
    <source>
        <dbReference type="EMBL" id="GBM66369.1"/>
    </source>
</evidence>
<dbReference type="PANTHER" id="PTHR45640:SF2">
    <property type="entry name" value="HEAT SHOCK PROTEIN BETA-11-RELATED"/>
    <property type="match status" value="1"/>
</dbReference>
<keyword evidence="1" id="KW-0346">Stress response</keyword>
<evidence type="ECO:0000256" key="4">
    <source>
        <dbReference type="SAM" id="MobiDB-lite"/>
    </source>
</evidence>
<dbReference type="Gene3D" id="2.60.40.790">
    <property type="match status" value="1"/>
</dbReference>
<accession>A0A4Y2HMJ5</accession>
<dbReference type="PRINTS" id="PR00299">
    <property type="entry name" value="ACRYSTALLIN"/>
</dbReference>
<dbReference type="Pfam" id="PF00011">
    <property type="entry name" value="HSP20"/>
    <property type="match status" value="1"/>
</dbReference>
<dbReference type="GO" id="GO:0042026">
    <property type="term" value="P:protein refolding"/>
    <property type="evidence" value="ECO:0007669"/>
    <property type="project" value="TreeGrafter"/>
</dbReference>
<comment type="caution">
    <text evidence="6">The sequence shown here is derived from an EMBL/GenBank/DDBJ whole genome shotgun (WGS) entry which is preliminary data.</text>
</comment>
<organism evidence="6 7">
    <name type="scientific">Araneus ventricosus</name>
    <name type="common">Orbweaver spider</name>
    <name type="synonym">Epeira ventricosa</name>
    <dbReference type="NCBI Taxonomy" id="182803"/>
    <lineage>
        <taxon>Eukaryota</taxon>
        <taxon>Metazoa</taxon>
        <taxon>Ecdysozoa</taxon>
        <taxon>Arthropoda</taxon>
        <taxon>Chelicerata</taxon>
        <taxon>Arachnida</taxon>
        <taxon>Araneae</taxon>
        <taxon>Araneomorphae</taxon>
        <taxon>Entelegynae</taxon>
        <taxon>Araneoidea</taxon>
        <taxon>Araneidae</taxon>
        <taxon>Araneus</taxon>
    </lineage>
</organism>
<feature type="domain" description="SHSP" evidence="5">
    <location>
        <begin position="74"/>
        <end position="183"/>
    </location>
</feature>
<dbReference type="CDD" id="cd06526">
    <property type="entry name" value="metazoan_ACD"/>
    <property type="match status" value="1"/>
</dbReference>
<feature type="compositionally biased region" description="Basic and acidic residues" evidence="4">
    <location>
        <begin position="187"/>
        <end position="205"/>
    </location>
</feature>
<dbReference type="Proteomes" id="UP000499080">
    <property type="component" value="Unassembled WGS sequence"/>
</dbReference>
<reference evidence="6 7" key="1">
    <citation type="journal article" date="2019" name="Sci. Rep.">
        <title>Orb-weaving spider Araneus ventricosus genome elucidates the spidroin gene catalogue.</title>
        <authorList>
            <person name="Kono N."/>
            <person name="Nakamura H."/>
            <person name="Ohtoshi R."/>
            <person name="Moran D.A.P."/>
            <person name="Shinohara A."/>
            <person name="Yoshida Y."/>
            <person name="Fujiwara M."/>
            <person name="Mori M."/>
            <person name="Tomita M."/>
            <person name="Arakawa K."/>
        </authorList>
    </citation>
    <scope>NUCLEOTIDE SEQUENCE [LARGE SCALE GENOMIC DNA]</scope>
</reference>
<dbReference type="GO" id="GO:0009408">
    <property type="term" value="P:response to heat"/>
    <property type="evidence" value="ECO:0007669"/>
    <property type="project" value="TreeGrafter"/>
</dbReference>
<dbReference type="GO" id="GO:0051082">
    <property type="term" value="F:unfolded protein binding"/>
    <property type="evidence" value="ECO:0007669"/>
    <property type="project" value="TreeGrafter"/>
</dbReference>
<feature type="region of interest" description="Disordered" evidence="4">
    <location>
        <begin position="166"/>
        <end position="205"/>
    </location>
</feature>
<proteinExistence type="inferred from homology"/>
<dbReference type="InterPro" id="IPR001436">
    <property type="entry name" value="Alpha-crystallin/sHSP_animal"/>
</dbReference>
<evidence type="ECO:0000259" key="5">
    <source>
        <dbReference type="PROSITE" id="PS01031"/>
    </source>
</evidence>
<dbReference type="InterPro" id="IPR002068">
    <property type="entry name" value="A-crystallin/Hsp20_dom"/>
</dbReference>
<dbReference type="EMBL" id="BGPR01002022">
    <property type="protein sequence ID" value="GBM66369.1"/>
    <property type="molecule type" value="Genomic_DNA"/>
</dbReference>
<dbReference type="PANTHER" id="PTHR45640">
    <property type="entry name" value="HEAT SHOCK PROTEIN HSP-12.2-RELATED"/>
    <property type="match status" value="1"/>
</dbReference>
<comment type="similarity">
    <text evidence="2 3">Belongs to the small heat shock protein (HSP20) family.</text>
</comment>
<evidence type="ECO:0000256" key="1">
    <source>
        <dbReference type="ARBA" id="ARBA00023016"/>
    </source>
</evidence>
<dbReference type="GO" id="GO:0005737">
    <property type="term" value="C:cytoplasm"/>
    <property type="evidence" value="ECO:0007669"/>
    <property type="project" value="TreeGrafter"/>
</dbReference>
<keyword evidence="7" id="KW-1185">Reference proteome</keyword>
<dbReference type="OrthoDB" id="1431247at2759"/>
<dbReference type="AlphaFoldDB" id="A0A4Y2HMJ5"/>
<evidence type="ECO:0000313" key="7">
    <source>
        <dbReference type="Proteomes" id="UP000499080"/>
    </source>
</evidence>